<dbReference type="GO" id="GO:0031647">
    <property type="term" value="P:regulation of protein stability"/>
    <property type="evidence" value="ECO:0007669"/>
    <property type="project" value="TreeGrafter"/>
</dbReference>
<keyword evidence="7" id="KW-1185">Reference proteome</keyword>
<evidence type="ECO:0000313" key="7">
    <source>
        <dbReference type="Proteomes" id="UP000054805"/>
    </source>
</evidence>
<sequence length="378" mass="43595">LHRSDEMFYLTCANNTFFLLHPWFDFQSFTYWYSKRMRMIPGSVVGNTFGDVRLADYADASLTSHKAKRLTKKLREDILLVDFECNDDEEGEVEVNVTSKSASKKLPKSDNDNHVYNTYPVHLWTIIASYIYPEDICRFALICPDAASAIRSAHFWKMLYKRNVYSLPEEYKPISMQRLYGLRAAVIRSLFFAYEPFVLRMQTMKGFSLSDKDIRLLTRSICISAWHRRIVECSQQSRWVFFFKFKTLENLIKAKKITNVSNKTTTKHADDRLKFMDDVNANKDDGCFVLKASANAFTHINPTVLGARLGQLSTSLTPDTNTYQISLTFVDSLTVCKNKRFGATFSSAGEVVQLTGVLSLNVLHWWYPMFRPSPLTIL</sequence>
<evidence type="ECO:0000256" key="2">
    <source>
        <dbReference type="ARBA" id="ARBA00006744"/>
    </source>
</evidence>
<dbReference type="AlphaFoldDB" id="A0A0V1ILQ9"/>
<name>A0A0V1ILQ9_TRIPS</name>
<dbReference type="GO" id="GO:0019005">
    <property type="term" value="C:SCF ubiquitin ligase complex"/>
    <property type="evidence" value="ECO:0007669"/>
    <property type="project" value="TreeGrafter"/>
</dbReference>
<dbReference type="PANTHER" id="PTHR20988">
    <property type="entry name" value="TRANSMEMBRANE PROTEIN 183A-RELATED"/>
    <property type="match status" value="1"/>
</dbReference>
<keyword evidence="3 6" id="KW-0812">Transmembrane</keyword>
<accession>A0A0V1ILQ9</accession>
<protein>
    <submittedName>
        <fullName evidence="6">Transmembrane-like protein</fullName>
    </submittedName>
</protein>
<dbReference type="InterPro" id="IPR036047">
    <property type="entry name" value="F-box-like_dom_sf"/>
</dbReference>
<feature type="non-terminal residue" evidence="6">
    <location>
        <position position="1"/>
    </location>
</feature>
<reference evidence="6 7" key="1">
    <citation type="submission" date="2015-01" db="EMBL/GenBank/DDBJ databases">
        <title>Evolution of Trichinella species and genotypes.</title>
        <authorList>
            <person name="Korhonen P.K."/>
            <person name="Edoardo P."/>
            <person name="Giuseppe L.R."/>
            <person name="Gasser R.B."/>
        </authorList>
    </citation>
    <scope>NUCLEOTIDE SEQUENCE [LARGE SCALE GENOMIC DNA]</scope>
    <source>
        <strain evidence="6">ISS588</strain>
    </source>
</reference>
<dbReference type="PANTHER" id="PTHR20988:SF2">
    <property type="entry name" value="TRANSMEMBRANE PROTEIN 183A-RELATED"/>
    <property type="match status" value="1"/>
</dbReference>
<dbReference type="SUPFAM" id="SSF81383">
    <property type="entry name" value="F-box domain"/>
    <property type="match status" value="1"/>
</dbReference>
<evidence type="ECO:0000256" key="3">
    <source>
        <dbReference type="ARBA" id="ARBA00022692"/>
    </source>
</evidence>
<evidence type="ECO:0000256" key="4">
    <source>
        <dbReference type="ARBA" id="ARBA00022989"/>
    </source>
</evidence>
<evidence type="ECO:0000256" key="5">
    <source>
        <dbReference type="ARBA" id="ARBA00023136"/>
    </source>
</evidence>
<organism evidence="6 7">
    <name type="scientific">Trichinella pseudospiralis</name>
    <name type="common">Parasitic roundworm</name>
    <dbReference type="NCBI Taxonomy" id="6337"/>
    <lineage>
        <taxon>Eukaryota</taxon>
        <taxon>Metazoa</taxon>
        <taxon>Ecdysozoa</taxon>
        <taxon>Nematoda</taxon>
        <taxon>Enoplea</taxon>
        <taxon>Dorylaimia</taxon>
        <taxon>Trichinellida</taxon>
        <taxon>Trichinellidae</taxon>
        <taxon>Trichinella</taxon>
    </lineage>
</organism>
<dbReference type="Proteomes" id="UP000054805">
    <property type="component" value="Unassembled WGS sequence"/>
</dbReference>
<dbReference type="InterPro" id="IPR026509">
    <property type="entry name" value="TMEM183"/>
</dbReference>
<gene>
    <name evidence="6" type="primary">TMEM183</name>
    <name evidence="6" type="ORF">T4B_12647</name>
</gene>
<dbReference type="EMBL" id="JYDS01000154">
    <property type="protein sequence ID" value="KRZ23093.1"/>
    <property type="molecule type" value="Genomic_DNA"/>
</dbReference>
<comment type="similarity">
    <text evidence="2">Belongs to the TMEM183 family.</text>
</comment>
<evidence type="ECO:0000256" key="1">
    <source>
        <dbReference type="ARBA" id="ARBA00004167"/>
    </source>
</evidence>
<comment type="caution">
    <text evidence="6">The sequence shown here is derived from an EMBL/GenBank/DDBJ whole genome shotgun (WGS) entry which is preliminary data.</text>
</comment>
<keyword evidence="4" id="KW-1133">Transmembrane helix</keyword>
<proteinExistence type="inferred from homology"/>
<dbReference type="GO" id="GO:0016020">
    <property type="term" value="C:membrane"/>
    <property type="evidence" value="ECO:0007669"/>
    <property type="project" value="UniProtKB-SubCell"/>
</dbReference>
<keyword evidence="5" id="KW-0472">Membrane</keyword>
<comment type="subcellular location">
    <subcellularLocation>
        <location evidence="1">Membrane</location>
        <topology evidence="1">Single-pass membrane protein</topology>
    </subcellularLocation>
</comment>
<evidence type="ECO:0000313" key="6">
    <source>
        <dbReference type="EMBL" id="KRZ23093.1"/>
    </source>
</evidence>